<evidence type="ECO:0000313" key="2">
    <source>
        <dbReference type="Proteomes" id="UP000594638"/>
    </source>
</evidence>
<proteinExistence type="predicted"/>
<gene>
    <name evidence="1" type="ORF">OLEA9_A020234</name>
</gene>
<dbReference type="Gene3D" id="3.40.50.1820">
    <property type="entry name" value="alpha/beta hydrolase"/>
    <property type="match status" value="1"/>
</dbReference>
<dbReference type="Pfam" id="PF07224">
    <property type="entry name" value="Chlorophyllase"/>
    <property type="match status" value="1"/>
</dbReference>
<evidence type="ECO:0000313" key="1">
    <source>
        <dbReference type="EMBL" id="CAA3000947.1"/>
    </source>
</evidence>
<organism evidence="1 2">
    <name type="scientific">Olea europaea subsp. europaea</name>
    <dbReference type="NCBI Taxonomy" id="158383"/>
    <lineage>
        <taxon>Eukaryota</taxon>
        <taxon>Viridiplantae</taxon>
        <taxon>Streptophyta</taxon>
        <taxon>Embryophyta</taxon>
        <taxon>Tracheophyta</taxon>
        <taxon>Spermatophyta</taxon>
        <taxon>Magnoliopsida</taxon>
        <taxon>eudicotyledons</taxon>
        <taxon>Gunneridae</taxon>
        <taxon>Pentapetalae</taxon>
        <taxon>asterids</taxon>
        <taxon>lamiids</taxon>
        <taxon>Lamiales</taxon>
        <taxon>Oleaceae</taxon>
        <taxon>Oleeae</taxon>
        <taxon>Olea</taxon>
    </lineage>
</organism>
<dbReference type="Proteomes" id="UP000594638">
    <property type="component" value="Unassembled WGS sequence"/>
</dbReference>
<accession>A0A8S0T7J6</accession>
<name>A0A8S0T7J6_OLEEU</name>
<reference evidence="1 2" key="1">
    <citation type="submission" date="2019-12" db="EMBL/GenBank/DDBJ databases">
        <authorList>
            <person name="Alioto T."/>
            <person name="Alioto T."/>
            <person name="Gomez Garrido J."/>
        </authorList>
    </citation>
    <scope>NUCLEOTIDE SEQUENCE [LARGE SCALE GENOMIC DNA]</scope>
</reference>
<dbReference type="GO" id="GO:0047746">
    <property type="term" value="F:chlorophyllase activity"/>
    <property type="evidence" value="ECO:0007669"/>
    <property type="project" value="TreeGrafter"/>
</dbReference>
<sequence length="302" mass="32443">MALATSISSVFDQGSVKVKSFTINTSDLSSPPTQLFIVAPVEENTYPVLLFCHGFCIGNTWYSQLLKHISSHGYIVVAPQFYHCMLISPTKETEIAAKVTDWLSTGLSQVLKEKVKPDLTKLALSGHSRGGKVAFALALGHAPTSLKFSAILGIDPVDGQSPSNRAQPKILTYVPRSLDLEIPIGIIGTGLGDQSTGIIIPPFAPDGVNHAEFFNESKPPSCYFLAKEYGHCDMLDESKASLASWACKSGKGSKEDMRRAVGGIVVAFLNDYLGGESKDLEAIFEKPSTAPIVLDPVISVKE</sequence>
<dbReference type="InterPro" id="IPR029058">
    <property type="entry name" value="AB_hydrolase_fold"/>
</dbReference>
<comment type="caution">
    <text evidence="1">The sequence shown here is derived from an EMBL/GenBank/DDBJ whole genome shotgun (WGS) entry which is preliminary data.</text>
</comment>
<dbReference type="PANTHER" id="PTHR33428">
    <property type="entry name" value="CHLOROPHYLLASE-2, CHLOROPLASTIC"/>
    <property type="match status" value="1"/>
</dbReference>
<dbReference type="SUPFAM" id="SSF53474">
    <property type="entry name" value="alpha/beta-Hydrolases"/>
    <property type="match status" value="1"/>
</dbReference>
<dbReference type="GO" id="GO:0015996">
    <property type="term" value="P:chlorophyll catabolic process"/>
    <property type="evidence" value="ECO:0007669"/>
    <property type="project" value="TreeGrafter"/>
</dbReference>
<keyword evidence="2" id="KW-1185">Reference proteome</keyword>
<dbReference type="PANTHER" id="PTHR33428:SF10">
    <property type="entry name" value="CHLOROPHYLLASE-1"/>
    <property type="match status" value="1"/>
</dbReference>
<protein>
    <submittedName>
        <fullName evidence="1">Chlorophyllase</fullName>
    </submittedName>
</protein>
<dbReference type="OrthoDB" id="2093222at2759"/>
<dbReference type="Gramene" id="OE9A020234T1">
    <property type="protein sequence ID" value="OE9A020234C1"/>
    <property type="gene ID" value="OE9A020234"/>
</dbReference>
<dbReference type="EMBL" id="CACTIH010005722">
    <property type="protein sequence ID" value="CAA3000947.1"/>
    <property type="molecule type" value="Genomic_DNA"/>
</dbReference>
<dbReference type="AlphaFoldDB" id="A0A8S0T7J6"/>
<dbReference type="InterPro" id="IPR017395">
    <property type="entry name" value="Chlorophyllase-like"/>
</dbReference>